<sequence length="1265" mass="145406">MGQGNDFEGDLLDNDINDDDECVFDELDSLILEEEVNTVATKREVLSKTTMSRDDEARYGRACLLVLNVCPFTLRQVIDDYSLRHARSLSLFDFLEKNKDRLFHLYKRECCCGHKSNKTPMYKSQWDSLYNRNTSACLNGKRIDCPCKYDGKTSATTNVMDVTLCCLVINNICPGVDVNHIKTIREIRNNLIHAESASLDLPTYNGYWKRIKTAICQLAQNVSTMLHTDTVNKIDELETRVMDPVELSELRKLLIDEKRITDLEADVSNIVDDLNQTRQEVAQTSTTVSEITEKVTQISASVSETTEKVTQISASVSETIENVTQISASMSETTEKVTQISASVSETTEKVTQIEDQTQRELSQIRGTVEHRRQIDDHGRQIDDHGRQIDDHGRQIGGHGRQIDSHGRQIDEHAKQIADIKQSIPYGKVPSKQDEDAGVRKMKERLMEINDKLTRFIQISPLQDTEEELPIELLYASVLICEDQKYVTKSKGSESSQYMEEEFKRHRERRRAGTSDLPYDRTDMLRRLRRLLEHRHGLSAARLGTERTSDFEIGSYKYEMSNLREVTDPDDLDERDFELFSAIYERPKIREVTKPGDIFQKDGNYVRKIYMLGDAAHGKTTYCIWLLRKWCNAKRKERTGQKNFDKWEQELRKFDFVFLMKFRNVNDPNLVSVVDMICQDAFESDKGCHDAIRQVLSSDEYKSLIILDGLDELNSNSKNRMPSIDVSGSVTCFITMRPWVFPLLLKKPQHSDRVIEIRGLSETGMENIIKNVLVNHYKLKESSPKYTDVHEKVLKYIEIESVKSFMQIPLLAVVCVQIWYNGKQVGDSITSFYAEMLNMLIERAIEKQKIELEHDKTENFELPQILSVYDNIENCSSVLLKLGKVAYDGLLSNETNLVFQKRKLEKEIGARELQFALDVGLISQKEARSLTTKNVSVHFFHKSIQEFLAVIYIVTNKEVGDSFCKHLSSVKVIMELSNVIMFICGMCPSLGRVISQRVVSVTDSDTEICKHRESPGGNNTVKELYKLQTSWYRELQDRQTDSPVTFHVSHVYLTEYSDIETVRGTRDVLSDPHVVDIRSLYLWEVPTDIERGVTNTELNNFLCNKHLTSSIDVVYIDGQYTDRSVSPICIPSLKTLYLYNVKINTDLDDDVCPPLLTDMTSLHELRLIGVTLGDRGLGLSADMVHIEKVRLRSVNMSSSQWQQFILSVLNIQHRFNVELTYTNIDDESMTNIRSSPDFIVTRDGVDEFGRYRFYFTRVWPPQVTQ</sequence>
<feature type="region of interest" description="Disordered" evidence="1">
    <location>
        <begin position="376"/>
        <end position="404"/>
    </location>
</feature>
<dbReference type="PANTHER" id="PTHR46312">
    <property type="entry name" value="NACHT DOMAIN-CONTAINING PROTEIN"/>
    <property type="match status" value="1"/>
</dbReference>
<keyword evidence="4" id="KW-1185">Reference proteome</keyword>
<dbReference type="Gene3D" id="1.10.287.950">
    <property type="entry name" value="Methyl-accepting chemotaxis protein"/>
    <property type="match status" value="1"/>
</dbReference>
<dbReference type="InterPro" id="IPR007111">
    <property type="entry name" value="NACHT_NTPase"/>
</dbReference>
<evidence type="ECO:0000313" key="3">
    <source>
        <dbReference type="EMBL" id="KAK3099297.1"/>
    </source>
</evidence>
<dbReference type="PROSITE" id="PS50837">
    <property type="entry name" value="NACHT"/>
    <property type="match status" value="1"/>
</dbReference>
<protein>
    <recommendedName>
        <fullName evidence="2">NACHT domain-containing protein</fullName>
    </recommendedName>
</protein>
<comment type="caution">
    <text evidence="3">The sequence shown here is derived from an EMBL/GenBank/DDBJ whole genome shotgun (WGS) entry which is preliminary data.</text>
</comment>
<feature type="compositionally biased region" description="Basic and acidic residues" evidence="1">
    <location>
        <begin position="376"/>
        <end position="394"/>
    </location>
</feature>
<accession>A0AA88Y725</accession>
<organism evidence="3 4">
    <name type="scientific">Pinctada imbricata</name>
    <name type="common">Atlantic pearl-oyster</name>
    <name type="synonym">Pinctada martensii</name>
    <dbReference type="NCBI Taxonomy" id="66713"/>
    <lineage>
        <taxon>Eukaryota</taxon>
        <taxon>Metazoa</taxon>
        <taxon>Spiralia</taxon>
        <taxon>Lophotrochozoa</taxon>
        <taxon>Mollusca</taxon>
        <taxon>Bivalvia</taxon>
        <taxon>Autobranchia</taxon>
        <taxon>Pteriomorphia</taxon>
        <taxon>Pterioida</taxon>
        <taxon>Pterioidea</taxon>
        <taxon>Pteriidae</taxon>
        <taxon>Pinctada</taxon>
    </lineage>
</organism>
<reference evidence="3" key="1">
    <citation type="submission" date="2019-08" db="EMBL/GenBank/DDBJ databases">
        <title>The improved chromosome-level genome for the pearl oyster Pinctada fucata martensii using PacBio sequencing and Hi-C.</title>
        <authorList>
            <person name="Zheng Z."/>
        </authorList>
    </citation>
    <scope>NUCLEOTIDE SEQUENCE</scope>
    <source>
        <strain evidence="3">ZZ-2019</strain>
        <tissue evidence="3">Adductor muscle</tissue>
    </source>
</reference>
<dbReference type="Pfam" id="PF05729">
    <property type="entry name" value="NACHT"/>
    <property type="match status" value="1"/>
</dbReference>
<dbReference type="Proteomes" id="UP001186944">
    <property type="component" value="Unassembled WGS sequence"/>
</dbReference>
<dbReference type="SUPFAM" id="SSF58104">
    <property type="entry name" value="Methyl-accepting chemotaxis protein (MCP) signaling domain"/>
    <property type="match status" value="1"/>
</dbReference>
<dbReference type="Gene3D" id="3.40.50.300">
    <property type="entry name" value="P-loop containing nucleotide triphosphate hydrolases"/>
    <property type="match status" value="1"/>
</dbReference>
<dbReference type="PANTHER" id="PTHR46312:SF2">
    <property type="entry name" value="NUCLEOTIDE-BINDING OLIGOMERIZATION DOMAIN-CONTAINING PROTEIN 2-LIKE"/>
    <property type="match status" value="1"/>
</dbReference>
<evidence type="ECO:0000256" key="1">
    <source>
        <dbReference type="SAM" id="MobiDB-lite"/>
    </source>
</evidence>
<proteinExistence type="predicted"/>
<evidence type="ECO:0000259" key="2">
    <source>
        <dbReference type="PROSITE" id="PS50837"/>
    </source>
</evidence>
<dbReference type="SUPFAM" id="SSF52047">
    <property type="entry name" value="RNI-like"/>
    <property type="match status" value="1"/>
</dbReference>
<dbReference type="AlphaFoldDB" id="A0AA88Y725"/>
<feature type="domain" description="NACHT" evidence="2">
    <location>
        <begin position="607"/>
        <end position="716"/>
    </location>
</feature>
<dbReference type="EMBL" id="VSWD01000006">
    <property type="protein sequence ID" value="KAK3099297.1"/>
    <property type="molecule type" value="Genomic_DNA"/>
</dbReference>
<name>A0AA88Y725_PINIB</name>
<gene>
    <name evidence="3" type="ORF">FSP39_002268</name>
</gene>
<dbReference type="InterPro" id="IPR027417">
    <property type="entry name" value="P-loop_NTPase"/>
</dbReference>
<evidence type="ECO:0000313" key="4">
    <source>
        <dbReference type="Proteomes" id="UP001186944"/>
    </source>
</evidence>